<dbReference type="OrthoDB" id="9812123at2"/>
<keyword evidence="11 14" id="KW-0460">Magnesium</keyword>
<gene>
    <name evidence="16" type="primary">pyk_1</name>
    <name evidence="16" type="ORF">NCTC13079_01135</name>
</gene>
<dbReference type="Gene3D" id="2.40.33.10">
    <property type="entry name" value="PK beta-barrel domain-like"/>
    <property type="match status" value="1"/>
</dbReference>
<evidence type="ECO:0000256" key="14">
    <source>
        <dbReference type="RuleBase" id="RU000504"/>
    </source>
</evidence>
<dbReference type="SUPFAM" id="SSF51621">
    <property type="entry name" value="Phosphoenolpyruvate/pyruvate domain"/>
    <property type="match status" value="1"/>
</dbReference>
<keyword evidence="13 16" id="KW-0670">Pyruvate</keyword>
<evidence type="ECO:0000313" key="17">
    <source>
        <dbReference type="Proteomes" id="UP000269544"/>
    </source>
</evidence>
<keyword evidence="12 14" id="KW-0324">Glycolysis</keyword>
<evidence type="ECO:0000256" key="9">
    <source>
        <dbReference type="ARBA" id="ARBA00022777"/>
    </source>
</evidence>
<dbReference type="InterPro" id="IPR015806">
    <property type="entry name" value="Pyrv_Knase_insert_dom_sf"/>
</dbReference>
<dbReference type="InterPro" id="IPR040442">
    <property type="entry name" value="Pyrv_kinase-like_dom_sf"/>
</dbReference>
<protein>
    <recommendedName>
        <fullName evidence="5 14">Pyruvate kinase</fullName>
        <ecNumber evidence="4 14">2.7.1.40</ecNumber>
    </recommendedName>
</protein>
<keyword evidence="10" id="KW-0067">ATP-binding</keyword>
<proteinExistence type="inferred from homology"/>
<dbReference type="RefSeq" id="WP_126465695.1">
    <property type="nucleotide sequence ID" value="NZ_LR134523.1"/>
</dbReference>
<comment type="cofactor">
    <cofactor evidence="1">
        <name>K(+)</name>
        <dbReference type="ChEBI" id="CHEBI:29103"/>
    </cofactor>
</comment>
<dbReference type="GO" id="GO:0016301">
    <property type="term" value="F:kinase activity"/>
    <property type="evidence" value="ECO:0007669"/>
    <property type="project" value="UniProtKB-KW"/>
</dbReference>
<organism evidence="16 17">
    <name type="scientific">Aedoeadaptatus ivorii</name>
    <dbReference type="NCBI Taxonomy" id="54006"/>
    <lineage>
        <taxon>Bacteria</taxon>
        <taxon>Bacillati</taxon>
        <taxon>Bacillota</taxon>
        <taxon>Tissierellia</taxon>
        <taxon>Tissierellales</taxon>
        <taxon>Peptoniphilaceae</taxon>
        <taxon>Aedoeadaptatus</taxon>
    </lineage>
</organism>
<dbReference type="GO" id="GO:0005524">
    <property type="term" value="F:ATP binding"/>
    <property type="evidence" value="ECO:0007669"/>
    <property type="project" value="UniProtKB-KW"/>
</dbReference>
<dbReference type="InterPro" id="IPR001697">
    <property type="entry name" value="Pyr_Knase"/>
</dbReference>
<dbReference type="PANTHER" id="PTHR11817">
    <property type="entry name" value="PYRUVATE KINASE"/>
    <property type="match status" value="1"/>
</dbReference>
<dbReference type="Gene3D" id="3.20.20.60">
    <property type="entry name" value="Phosphoenolpyruvate-binding domains"/>
    <property type="match status" value="1"/>
</dbReference>
<evidence type="ECO:0000256" key="7">
    <source>
        <dbReference type="ARBA" id="ARBA00022723"/>
    </source>
</evidence>
<evidence type="ECO:0000256" key="13">
    <source>
        <dbReference type="ARBA" id="ARBA00023317"/>
    </source>
</evidence>
<dbReference type="KEGG" id="piv:NCTC13079_01135"/>
<evidence type="ECO:0000256" key="11">
    <source>
        <dbReference type="ARBA" id="ARBA00022842"/>
    </source>
</evidence>
<evidence type="ECO:0000313" key="16">
    <source>
        <dbReference type="EMBL" id="VEJ35946.1"/>
    </source>
</evidence>
<sequence length="501" mass="56934">MDKGADEMKLARELLVRVRKLRQDVMDERDRDIALWDEELEREDFLPSAENLFHYLAVRRRDLRDLQEALIPWGLSSLGRLEAKTLATLDSLVATLEDITGAEKTVFHPKIARFYEGPEILAKNTLEIFGPTESKNYTRIMATLPTEATDDQKFVDKLVENGMNIARINCSHDDEEIWTQMIERVRAAEKKFGREVKISMEMAGPKIRTSWVYTTEKNPKVAAGDSIRLDKDTTKIGNYPHCKLVVGMTVPEILADIREEEEVIIDDGTVECRVVEKDAQGLTLYIHKVNGSDTRIKSEKGINFPKSRFDLHVLPEQDKVHLAFALEHADIIGFSFMKNAQDMRMIQEEMERQVGERAKKIPILAKIETVQAVDNLASIILQGAGKNPLCVMIARGDLAVECGYVRLSELQQEIMWICEAANIPVIWATEVLANLIKRGIPTRAEITDVAEGASAECIMLNKGKYLPQGVEMVRRILEKQKYHKLKKTYMLRALGIAYSHE</sequence>
<dbReference type="Pfam" id="PF00224">
    <property type="entry name" value="PK"/>
    <property type="match status" value="1"/>
</dbReference>
<dbReference type="UniPathway" id="UPA00109">
    <property type="reaction ID" value="UER00188"/>
</dbReference>
<dbReference type="GO" id="GO:0000287">
    <property type="term" value="F:magnesium ion binding"/>
    <property type="evidence" value="ECO:0007669"/>
    <property type="project" value="InterPro"/>
</dbReference>
<comment type="pathway">
    <text evidence="2 14">Carbohydrate degradation; glycolysis; pyruvate from D-glyceraldehyde 3-phosphate: step 5/5.</text>
</comment>
<dbReference type="SUPFAM" id="SSF50800">
    <property type="entry name" value="PK beta-barrel domain-like"/>
    <property type="match status" value="1"/>
</dbReference>
<name>A0A448V292_9FIRM</name>
<comment type="similarity">
    <text evidence="3 14">Belongs to the pyruvate kinase family.</text>
</comment>
<keyword evidence="6 14" id="KW-0808">Transferase</keyword>
<dbReference type="EMBL" id="LR134523">
    <property type="protein sequence ID" value="VEJ35946.1"/>
    <property type="molecule type" value="Genomic_DNA"/>
</dbReference>
<dbReference type="InterPro" id="IPR011037">
    <property type="entry name" value="Pyrv_Knase-like_insert_dom_sf"/>
</dbReference>
<accession>A0A448V292</accession>
<keyword evidence="8" id="KW-0547">Nucleotide-binding</keyword>
<dbReference type="GO" id="GO:0030955">
    <property type="term" value="F:potassium ion binding"/>
    <property type="evidence" value="ECO:0007669"/>
    <property type="project" value="InterPro"/>
</dbReference>
<comment type="catalytic activity">
    <reaction evidence="14">
        <text>pyruvate + ATP = phosphoenolpyruvate + ADP + H(+)</text>
        <dbReference type="Rhea" id="RHEA:18157"/>
        <dbReference type="ChEBI" id="CHEBI:15361"/>
        <dbReference type="ChEBI" id="CHEBI:15378"/>
        <dbReference type="ChEBI" id="CHEBI:30616"/>
        <dbReference type="ChEBI" id="CHEBI:58702"/>
        <dbReference type="ChEBI" id="CHEBI:456216"/>
        <dbReference type="EC" id="2.7.1.40"/>
    </reaction>
</comment>
<evidence type="ECO:0000256" key="3">
    <source>
        <dbReference type="ARBA" id="ARBA00008663"/>
    </source>
</evidence>
<evidence type="ECO:0000256" key="1">
    <source>
        <dbReference type="ARBA" id="ARBA00001958"/>
    </source>
</evidence>
<dbReference type="AlphaFoldDB" id="A0A448V292"/>
<dbReference type="InterPro" id="IPR015793">
    <property type="entry name" value="Pyrv_Knase_brl"/>
</dbReference>
<evidence type="ECO:0000256" key="10">
    <source>
        <dbReference type="ARBA" id="ARBA00022840"/>
    </source>
</evidence>
<evidence type="ECO:0000256" key="2">
    <source>
        <dbReference type="ARBA" id="ARBA00004997"/>
    </source>
</evidence>
<reference evidence="16 17" key="1">
    <citation type="submission" date="2018-12" db="EMBL/GenBank/DDBJ databases">
        <authorList>
            <consortium name="Pathogen Informatics"/>
        </authorList>
    </citation>
    <scope>NUCLEOTIDE SEQUENCE [LARGE SCALE GENOMIC DNA]</scope>
    <source>
        <strain evidence="16 17">NCTC13079</strain>
    </source>
</reference>
<evidence type="ECO:0000259" key="15">
    <source>
        <dbReference type="Pfam" id="PF00224"/>
    </source>
</evidence>
<evidence type="ECO:0000256" key="8">
    <source>
        <dbReference type="ARBA" id="ARBA00022741"/>
    </source>
</evidence>
<evidence type="ECO:0000256" key="12">
    <source>
        <dbReference type="ARBA" id="ARBA00023152"/>
    </source>
</evidence>
<feature type="domain" description="Pyruvate kinase barrel" evidence="15">
    <location>
        <begin position="138"/>
        <end position="461"/>
    </location>
</feature>
<evidence type="ECO:0000256" key="5">
    <source>
        <dbReference type="ARBA" id="ARBA00018587"/>
    </source>
</evidence>
<dbReference type="InterPro" id="IPR015813">
    <property type="entry name" value="Pyrv/PenolPyrv_kinase-like_dom"/>
</dbReference>
<dbReference type="PROSITE" id="PS00110">
    <property type="entry name" value="PYRUVATE_KINASE"/>
    <property type="match status" value="1"/>
</dbReference>
<evidence type="ECO:0000256" key="4">
    <source>
        <dbReference type="ARBA" id="ARBA00012142"/>
    </source>
</evidence>
<keyword evidence="7" id="KW-0479">Metal-binding</keyword>
<dbReference type="EC" id="2.7.1.40" evidence="4 14"/>
<dbReference type="Proteomes" id="UP000269544">
    <property type="component" value="Chromosome"/>
</dbReference>
<evidence type="ECO:0000256" key="6">
    <source>
        <dbReference type="ARBA" id="ARBA00022679"/>
    </source>
</evidence>
<keyword evidence="9 14" id="KW-0418">Kinase</keyword>
<dbReference type="GO" id="GO:0004743">
    <property type="term" value="F:pyruvate kinase activity"/>
    <property type="evidence" value="ECO:0007669"/>
    <property type="project" value="UniProtKB-EC"/>
</dbReference>
<dbReference type="PRINTS" id="PR01050">
    <property type="entry name" value="PYRUVTKNASE"/>
</dbReference>
<keyword evidence="17" id="KW-1185">Reference proteome</keyword>
<dbReference type="InterPro" id="IPR018209">
    <property type="entry name" value="Pyrv_Knase_AS"/>
</dbReference>